<dbReference type="PIRSF" id="PIRSF038994">
    <property type="entry name" value="NagA"/>
    <property type="match status" value="1"/>
</dbReference>
<dbReference type="InterPro" id="IPR011059">
    <property type="entry name" value="Metal-dep_hydrolase_composite"/>
</dbReference>
<dbReference type="STRING" id="266940.Krad_2159"/>
<dbReference type="KEGG" id="kra:Krad_2159"/>
<dbReference type="PANTHER" id="PTHR11113:SF14">
    <property type="entry name" value="N-ACETYLGLUCOSAMINE-6-PHOSPHATE DEACETYLASE"/>
    <property type="match status" value="1"/>
</dbReference>
<dbReference type="InterPro" id="IPR032466">
    <property type="entry name" value="Metal_Hydrolase"/>
</dbReference>
<keyword evidence="4 5" id="KW-0119">Carbohydrate metabolism</keyword>
<dbReference type="Gene3D" id="2.30.40.10">
    <property type="entry name" value="Urease, subunit C, domain 1"/>
    <property type="match status" value="1"/>
</dbReference>
<dbReference type="InterPro" id="IPR003764">
    <property type="entry name" value="GlcNAc_6-P_deAcase"/>
</dbReference>
<dbReference type="PANTHER" id="PTHR11113">
    <property type="entry name" value="N-ACETYLGLUCOSAMINE-6-PHOSPHATE DEACETYLASE"/>
    <property type="match status" value="1"/>
</dbReference>
<organism evidence="10 11">
    <name type="scientific">Kineococcus radiotolerans (strain ATCC BAA-149 / DSM 14245 / SRS30216)</name>
    <dbReference type="NCBI Taxonomy" id="266940"/>
    <lineage>
        <taxon>Bacteria</taxon>
        <taxon>Bacillati</taxon>
        <taxon>Actinomycetota</taxon>
        <taxon>Actinomycetes</taxon>
        <taxon>Kineosporiales</taxon>
        <taxon>Kineosporiaceae</taxon>
        <taxon>Kineococcus</taxon>
    </lineage>
</organism>
<feature type="binding site" evidence="8">
    <location>
        <position position="187"/>
    </location>
    <ligand>
        <name>Zn(2+)</name>
        <dbReference type="ChEBI" id="CHEBI:29105"/>
    </ligand>
</feature>
<keyword evidence="3 5" id="KW-0378">Hydrolase</keyword>
<evidence type="ECO:0000256" key="8">
    <source>
        <dbReference type="PIRSR" id="PIRSR038994-3"/>
    </source>
</evidence>
<dbReference type="GO" id="GO:0008448">
    <property type="term" value="F:N-acetylglucosamine-6-phosphate deacetylase activity"/>
    <property type="evidence" value="ECO:0007669"/>
    <property type="project" value="UniProtKB-EC"/>
</dbReference>
<feature type="binding site" evidence="7">
    <location>
        <position position="243"/>
    </location>
    <ligand>
        <name>substrate</name>
    </ligand>
</feature>
<evidence type="ECO:0000256" key="7">
    <source>
        <dbReference type="PIRSR" id="PIRSR038994-2"/>
    </source>
</evidence>
<dbReference type="SUPFAM" id="SSF51556">
    <property type="entry name" value="Metallo-dependent hydrolases"/>
    <property type="match status" value="1"/>
</dbReference>
<feature type="binding site" evidence="7">
    <location>
        <begin position="299"/>
        <end position="301"/>
    </location>
    <ligand>
        <name>substrate</name>
    </ligand>
</feature>
<dbReference type="OrthoDB" id="9776488at2"/>
<proteinExistence type="inferred from homology"/>
<evidence type="ECO:0000256" key="4">
    <source>
        <dbReference type="ARBA" id="ARBA00023277"/>
    </source>
</evidence>
<dbReference type="GO" id="GO:0046872">
    <property type="term" value="F:metal ion binding"/>
    <property type="evidence" value="ECO:0007669"/>
    <property type="project" value="UniProtKB-KW"/>
</dbReference>
<dbReference type="RefSeq" id="WP_011981218.1">
    <property type="nucleotide sequence ID" value="NC_009664.2"/>
</dbReference>
<dbReference type="GO" id="GO:0006046">
    <property type="term" value="P:N-acetylglucosamine catabolic process"/>
    <property type="evidence" value="ECO:0007669"/>
    <property type="project" value="TreeGrafter"/>
</dbReference>
<evidence type="ECO:0000259" key="9">
    <source>
        <dbReference type="Pfam" id="PF01979"/>
    </source>
</evidence>
<feature type="binding site" evidence="7">
    <location>
        <begin position="211"/>
        <end position="212"/>
    </location>
    <ligand>
        <name>substrate</name>
    </ligand>
</feature>
<feature type="domain" description="Amidohydrolase-related" evidence="9">
    <location>
        <begin position="47"/>
        <end position="353"/>
    </location>
</feature>
<evidence type="ECO:0000256" key="6">
    <source>
        <dbReference type="PIRSR" id="PIRSR038994-1"/>
    </source>
</evidence>
<evidence type="ECO:0000313" key="11">
    <source>
        <dbReference type="Proteomes" id="UP000001116"/>
    </source>
</evidence>
<feature type="binding site" evidence="7">
    <location>
        <position position="132"/>
    </location>
    <ligand>
        <name>substrate</name>
    </ligand>
</feature>
<reference evidence="11" key="1">
    <citation type="journal article" date="2008" name="PLoS ONE">
        <title>Survival in nuclear waste, extreme resistance, and potential applications gleaned from the genome sequence of Kineococcus radiotolerans SRS30216.</title>
        <authorList>
            <person name="Bagwell C.E."/>
            <person name="Bhat S."/>
            <person name="Hawkins G.M."/>
            <person name="Smith B.W."/>
            <person name="Biswas T."/>
            <person name="Hoover T.R."/>
            <person name="Saunders E."/>
            <person name="Han C.S."/>
            <person name="Tsodikov O.V."/>
            <person name="Shimkets L.J."/>
        </authorList>
    </citation>
    <scope>NUCLEOTIDE SEQUENCE [LARGE SCALE GENOMIC DNA]</scope>
    <source>
        <strain evidence="11">ATCC BAA-149 / DSM 14245 / SRS30216</strain>
    </source>
</reference>
<comment type="cofactor">
    <cofactor evidence="8">
        <name>a divalent metal cation</name>
        <dbReference type="ChEBI" id="CHEBI:60240"/>
    </cofactor>
    <text evidence="8">Binds 1 divalent metal cation per subunit.</text>
</comment>
<feature type="active site" description="Proton donor/acceptor" evidence="6">
    <location>
        <position position="265"/>
    </location>
</feature>
<keyword evidence="11" id="KW-1185">Reference proteome</keyword>
<dbReference type="Proteomes" id="UP000001116">
    <property type="component" value="Chromosome"/>
</dbReference>
<protein>
    <submittedName>
        <fullName evidence="10">N-acetylglucosamine-6-phosphate deacetylase</fullName>
        <ecNumber evidence="10">3.5.1.25</ecNumber>
    </submittedName>
</protein>
<keyword evidence="2 8" id="KW-0479">Metal-binding</keyword>
<dbReference type="HOGENOM" id="CLU_032482_1_2_11"/>
<evidence type="ECO:0000313" key="10">
    <source>
        <dbReference type="EMBL" id="ABS03643.1"/>
    </source>
</evidence>
<sequence>MSCLVAARRLVCGDGSDGPGWLHLDGAHVVERGSGRAPRPADLVLDTVVPGCFDPHVHGAVGVDFATPGTDPGPALQHHHRAGSTTLLASLATAPWEQTLARLAELAPVVAAGDLAGIHLEGPWLAPTHRGAHHPALLRHPRRRDAEALLTAGSGSVRMVTLAPELPGASDVVTHLVEAGVVVAIGHTGADTDTVRRCVDAGARVATHLFNGMPPLHHRRPGPVGIALSDPRLSVELIADGHHLHDTVLDLALSSARGRACLVSDAMAATGLGDGDHVLAGSAVRVRDGVAELADGSSLAGSTTPLALAALRLLRRGTPVPDVVNLTSTVAARTLGLPVPHLQAGEPADLVEFHLTGGAEEATLGRVARRGSWLG</sequence>
<feature type="binding site" evidence="8">
    <location>
        <position position="121"/>
    </location>
    <ligand>
        <name>Zn(2+)</name>
        <dbReference type="ChEBI" id="CHEBI:29105"/>
    </ligand>
</feature>
<accession>A6WA04</accession>
<name>A6WA04_KINRD</name>
<dbReference type="EC" id="3.5.1.25" evidence="10"/>
<evidence type="ECO:0000256" key="1">
    <source>
        <dbReference type="ARBA" id="ARBA00010716"/>
    </source>
</evidence>
<evidence type="ECO:0000256" key="3">
    <source>
        <dbReference type="ARBA" id="ARBA00022801"/>
    </source>
</evidence>
<dbReference type="InterPro" id="IPR006680">
    <property type="entry name" value="Amidohydro-rel"/>
</dbReference>
<gene>
    <name evidence="10" type="ordered locus">Krad_2159</name>
</gene>
<feature type="binding site" evidence="8">
    <location>
        <position position="208"/>
    </location>
    <ligand>
        <name>Zn(2+)</name>
        <dbReference type="ChEBI" id="CHEBI:29105"/>
    </ligand>
</feature>
<dbReference type="EMBL" id="CP000750">
    <property type="protein sequence ID" value="ABS03643.1"/>
    <property type="molecule type" value="Genomic_DNA"/>
</dbReference>
<dbReference type="AlphaFoldDB" id="A6WA04"/>
<comment type="similarity">
    <text evidence="1 5">Belongs to the metallo-dependent hydrolases superfamily. NagA family.</text>
</comment>
<dbReference type="Pfam" id="PF01979">
    <property type="entry name" value="Amidohydro_1"/>
    <property type="match status" value="1"/>
</dbReference>
<feature type="binding site" evidence="7">
    <location>
        <position position="219"/>
    </location>
    <ligand>
        <name>substrate</name>
    </ligand>
</feature>
<evidence type="ECO:0000256" key="5">
    <source>
        <dbReference type="PIRNR" id="PIRNR038994"/>
    </source>
</evidence>
<dbReference type="Gene3D" id="3.20.20.140">
    <property type="entry name" value="Metal-dependent hydrolases"/>
    <property type="match status" value="1"/>
</dbReference>
<evidence type="ECO:0000256" key="2">
    <source>
        <dbReference type="ARBA" id="ARBA00022723"/>
    </source>
</evidence>
<dbReference type="eggNOG" id="COG1820">
    <property type="taxonomic scope" value="Bacteria"/>
</dbReference>